<dbReference type="PROSITE" id="PS00598">
    <property type="entry name" value="CHROMO_1"/>
    <property type="match status" value="1"/>
</dbReference>
<organism evidence="5 6">
    <name type="scientific">Steinernema hermaphroditum</name>
    <dbReference type="NCBI Taxonomy" id="289476"/>
    <lineage>
        <taxon>Eukaryota</taxon>
        <taxon>Metazoa</taxon>
        <taxon>Ecdysozoa</taxon>
        <taxon>Nematoda</taxon>
        <taxon>Chromadorea</taxon>
        <taxon>Rhabditida</taxon>
        <taxon>Tylenchina</taxon>
        <taxon>Panagrolaimomorpha</taxon>
        <taxon>Strongyloidoidea</taxon>
        <taxon>Steinernematidae</taxon>
        <taxon>Steinernema</taxon>
    </lineage>
</organism>
<protein>
    <recommendedName>
        <fullName evidence="4">Chromo domain-containing protein</fullName>
    </recommendedName>
</protein>
<dbReference type="PANTHER" id="PTHR22812">
    <property type="entry name" value="CHROMOBOX PROTEIN"/>
    <property type="match status" value="1"/>
</dbReference>
<dbReference type="CDD" id="cd00024">
    <property type="entry name" value="CD_CSD"/>
    <property type="match status" value="1"/>
</dbReference>
<dbReference type="GO" id="GO:0005634">
    <property type="term" value="C:nucleus"/>
    <property type="evidence" value="ECO:0007669"/>
    <property type="project" value="UniProtKB-SubCell"/>
</dbReference>
<dbReference type="Pfam" id="PF00385">
    <property type="entry name" value="Chromo"/>
    <property type="match status" value="1"/>
</dbReference>
<feature type="compositionally biased region" description="Basic residues" evidence="3">
    <location>
        <begin position="105"/>
        <end position="115"/>
    </location>
</feature>
<dbReference type="InterPro" id="IPR000953">
    <property type="entry name" value="Chromo/chromo_shadow_dom"/>
</dbReference>
<evidence type="ECO:0000313" key="5">
    <source>
        <dbReference type="EMBL" id="KAK0394784.1"/>
    </source>
</evidence>
<dbReference type="InterPro" id="IPR016197">
    <property type="entry name" value="Chromo-like_dom_sf"/>
</dbReference>
<dbReference type="PROSITE" id="PS50013">
    <property type="entry name" value="CHROMO_2"/>
    <property type="match status" value="1"/>
</dbReference>
<dbReference type="InterPro" id="IPR017984">
    <property type="entry name" value="Chromo_dom_subgr"/>
</dbReference>
<dbReference type="Pfam" id="PF01393">
    <property type="entry name" value="Chromo_shadow"/>
    <property type="match status" value="1"/>
</dbReference>
<proteinExistence type="predicted"/>
<dbReference type="PRINTS" id="PR00504">
    <property type="entry name" value="CHROMODOMAIN"/>
</dbReference>
<accession>A0AA39GX49</accession>
<dbReference type="Proteomes" id="UP001175271">
    <property type="component" value="Unassembled WGS sequence"/>
</dbReference>
<feature type="domain" description="Chromo" evidence="4">
    <location>
        <begin position="37"/>
        <end position="96"/>
    </location>
</feature>
<dbReference type="Gene3D" id="2.40.50.40">
    <property type="match status" value="2"/>
</dbReference>
<dbReference type="SMART" id="SM00298">
    <property type="entry name" value="CHROMO"/>
    <property type="match status" value="1"/>
</dbReference>
<name>A0AA39GX49_9BILA</name>
<keyword evidence="6" id="KW-1185">Reference proteome</keyword>
<dbReference type="InterPro" id="IPR051219">
    <property type="entry name" value="Heterochromatin_chromo-domain"/>
</dbReference>
<comment type="subcellular location">
    <subcellularLocation>
        <location evidence="1">Nucleus</location>
    </subcellularLocation>
</comment>
<evidence type="ECO:0000313" key="6">
    <source>
        <dbReference type="Proteomes" id="UP001175271"/>
    </source>
</evidence>
<dbReference type="GO" id="GO:0000792">
    <property type="term" value="C:heterochromatin"/>
    <property type="evidence" value="ECO:0007669"/>
    <property type="project" value="UniProtKB-ARBA"/>
</dbReference>
<evidence type="ECO:0000259" key="4">
    <source>
        <dbReference type="PROSITE" id="PS50013"/>
    </source>
</evidence>
<evidence type="ECO:0000256" key="1">
    <source>
        <dbReference type="ARBA" id="ARBA00004123"/>
    </source>
</evidence>
<evidence type="ECO:0000256" key="3">
    <source>
        <dbReference type="SAM" id="MobiDB-lite"/>
    </source>
</evidence>
<dbReference type="CDD" id="cd00034">
    <property type="entry name" value="CSD"/>
    <property type="match status" value="1"/>
</dbReference>
<feature type="compositionally biased region" description="Basic and acidic residues" evidence="3">
    <location>
        <begin position="116"/>
        <end position="135"/>
    </location>
</feature>
<evidence type="ECO:0000256" key="2">
    <source>
        <dbReference type="ARBA" id="ARBA00023242"/>
    </source>
</evidence>
<dbReference type="SMART" id="SM00300">
    <property type="entry name" value="ChSh"/>
    <property type="match status" value="1"/>
</dbReference>
<dbReference type="SUPFAM" id="SSF54160">
    <property type="entry name" value="Chromo domain-like"/>
    <property type="match status" value="2"/>
</dbReference>
<feature type="region of interest" description="Disordered" evidence="3">
    <location>
        <begin position="1"/>
        <end position="32"/>
    </location>
</feature>
<dbReference type="AlphaFoldDB" id="A0AA39GX49"/>
<dbReference type="InterPro" id="IPR023779">
    <property type="entry name" value="Chromodomain_CS"/>
</dbReference>
<sequence>MSDSEMSVDEQPKKSRSRNVVLESDSDGPEVIDNNSYVVERVVSRRKNCGKTEYLIKWKNYPSSDNTWEPEENCSDCQELINEFLKRNEKRKRRSTSTTSSAARNRSRSASKHPKREQSEHQESKKTEEKASAEERMDEGDDNTKPLSAEAPAQAPSPAPAPAEAPQAEEGHQLSTEPIYGVSQGKRVEKIIGVSRTSEKEIMAVVNYSDYTFEAVPTKVLQLFFPQLLIRFYEDKLSFGKLGNKL</sequence>
<gene>
    <name evidence="5" type="ORF">QR680_000932</name>
</gene>
<dbReference type="InterPro" id="IPR008251">
    <property type="entry name" value="Chromo_shadow_dom"/>
</dbReference>
<dbReference type="EMBL" id="JAUCMV010000005">
    <property type="protein sequence ID" value="KAK0394784.1"/>
    <property type="molecule type" value="Genomic_DNA"/>
</dbReference>
<comment type="caution">
    <text evidence="5">The sequence shown here is derived from an EMBL/GenBank/DDBJ whole genome shotgun (WGS) entry which is preliminary data.</text>
</comment>
<keyword evidence="2" id="KW-0539">Nucleus</keyword>
<feature type="region of interest" description="Disordered" evidence="3">
    <location>
        <begin position="88"/>
        <end position="181"/>
    </location>
</feature>
<dbReference type="InterPro" id="IPR023780">
    <property type="entry name" value="Chromo_domain"/>
</dbReference>
<reference evidence="5" key="1">
    <citation type="submission" date="2023-06" db="EMBL/GenBank/DDBJ databases">
        <title>Genomic analysis of the entomopathogenic nematode Steinernema hermaphroditum.</title>
        <authorList>
            <person name="Schwarz E.M."/>
            <person name="Heppert J.K."/>
            <person name="Baniya A."/>
            <person name="Schwartz H.T."/>
            <person name="Tan C.-H."/>
            <person name="Antoshechkin I."/>
            <person name="Sternberg P.W."/>
            <person name="Goodrich-Blair H."/>
            <person name="Dillman A.R."/>
        </authorList>
    </citation>
    <scope>NUCLEOTIDE SEQUENCE</scope>
    <source>
        <strain evidence="5">PS9179</strain>
        <tissue evidence="5">Whole animal</tissue>
    </source>
</reference>